<keyword evidence="2" id="KW-1185">Reference proteome</keyword>
<reference evidence="2" key="1">
    <citation type="journal article" date="2023" name="Front. Plant Sci.">
        <title>Chromosomal-level genome assembly of Melastoma candidum provides insights into trichome evolution.</title>
        <authorList>
            <person name="Zhong Y."/>
            <person name="Wu W."/>
            <person name="Sun C."/>
            <person name="Zou P."/>
            <person name="Liu Y."/>
            <person name="Dai S."/>
            <person name="Zhou R."/>
        </authorList>
    </citation>
    <scope>NUCLEOTIDE SEQUENCE [LARGE SCALE GENOMIC DNA]</scope>
</reference>
<evidence type="ECO:0000313" key="2">
    <source>
        <dbReference type="Proteomes" id="UP001057402"/>
    </source>
</evidence>
<dbReference type="Proteomes" id="UP001057402">
    <property type="component" value="Chromosome 4"/>
</dbReference>
<comment type="caution">
    <text evidence="1">The sequence shown here is derived from an EMBL/GenBank/DDBJ whole genome shotgun (WGS) entry which is preliminary data.</text>
</comment>
<evidence type="ECO:0000313" key="1">
    <source>
        <dbReference type="EMBL" id="KAI4376725.1"/>
    </source>
</evidence>
<gene>
    <name evidence="1" type="ORF">MLD38_014453</name>
</gene>
<accession>A0ACB9RCR3</accession>
<dbReference type="EMBL" id="CM042883">
    <property type="protein sequence ID" value="KAI4376725.1"/>
    <property type="molecule type" value="Genomic_DNA"/>
</dbReference>
<organism evidence="1 2">
    <name type="scientific">Melastoma candidum</name>
    <dbReference type="NCBI Taxonomy" id="119954"/>
    <lineage>
        <taxon>Eukaryota</taxon>
        <taxon>Viridiplantae</taxon>
        <taxon>Streptophyta</taxon>
        <taxon>Embryophyta</taxon>
        <taxon>Tracheophyta</taxon>
        <taxon>Spermatophyta</taxon>
        <taxon>Magnoliopsida</taxon>
        <taxon>eudicotyledons</taxon>
        <taxon>Gunneridae</taxon>
        <taxon>Pentapetalae</taxon>
        <taxon>rosids</taxon>
        <taxon>malvids</taxon>
        <taxon>Myrtales</taxon>
        <taxon>Melastomataceae</taxon>
        <taxon>Melastomatoideae</taxon>
        <taxon>Melastomateae</taxon>
        <taxon>Melastoma</taxon>
    </lineage>
</organism>
<name>A0ACB9RCR3_9MYRT</name>
<proteinExistence type="predicted"/>
<protein>
    <submittedName>
        <fullName evidence="1">Uncharacterized protein</fullName>
    </submittedName>
</protein>
<sequence>MGIKARTRSNRQVRNELPMEVADQGDLYGPPAVEDVSAPHYLRKQWSIFRVPVHVREVDEKAYDPRVVSIGPFHRDDPKLRAMEPQKVRFYERLTERMGKLGLDVGLEAAVKRMESRSRSCYSEEFEDISSDEFVQMMVLDGVFVVELLRLYHKSTQVEMGTPVKEPIFATRWMLPNITRDLLMLENQLPMFVLDEIFLLTTFEDDVIPLKELALLFFSPLRPQKGDGRDNKPNTNRHHHHLLSLFHSSFVPREYRPSRSSSGARWNRREKLPGKLWVHEARRLKMAGIRFRNNPGNLLNIEFSKRELRIPTLFIDHCTGPILRNLLAYEQCNAFSAPYFTCYAVFLNSLIDQQEDIQILQDAGIIMQSVGGCEQVVDLINSITKELVFDMHDMNDCYIARQIEDINTFCRSWISKCISLSSRVDFISMLLSFIFPSLR</sequence>